<dbReference type="AlphaFoldDB" id="A0A0V1JXX6"/>
<dbReference type="EMBL" id="JYDV01000032">
    <property type="protein sequence ID" value="KRZ39833.1"/>
    <property type="molecule type" value="Genomic_DNA"/>
</dbReference>
<evidence type="ECO:0000313" key="5">
    <source>
        <dbReference type="EMBL" id="KRZ39833.1"/>
    </source>
</evidence>
<reference evidence="6 7" key="1">
    <citation type="submission" date="2015-01" db="EMBL/GenBank/DDBJ databases">
        <title>Evolution of Trichinella species and genotypes.</title>
        <authorList>
            <person name="Korhonen P.K."/>
            <person name="Edoardo P."/>
            <person name="Giuseppe L.R."/>
            <person name="Gasser R.B."/>
        </authorList>
    </citation>
    <scope>NUCLEOTIDE SEQUENCE [LARGE SCALE GENOMIC DNA]</scope>
    <source>
        <strain evidence="3">ISS13</strain>
        <strain evidence="1">ISS141</strain>
        <strain evidence="5">ISS176</strain>
        <strain evidence="4">ISS588</strain>
    </source>
</reference>
<proteinExistence type="predicted"/>
<dbReference type="Proteomes" id="UP000054805">
    <property type="component" value="Unassembled WGS sequence"/>
</dbReference>
<dbReference type="Proteomes" id="UP000054826">
    <property type="component" value="Unassembled WGS sequence"/>
</dbReference>
<evidence type="ECO:0000313" key="2">
    <source>
        <dbReference type="EMBL" id="KRX88603.1"/>
    </source>
</evidence>
<dbReference type="Proteomes" id="UP000054815">
    <property type="component" value="Unassembled WGS sequence"/>
</dbReference>
<dbReference type="EMBL" id="JYDU01000230">
    <property type="protein sequence ID" value="KRX88603.1"/>
    <property type="molecule type" value="Genomic_DNA"/>
</dbReference>
<protein>
    <submittedName>
        <fullName evidence="5">Uncharacterized protein</fullName>
    </submittedName>
</protein>
<organism evidence="5 8">
    <name type="scientific">Trichinella pseudospiralis</name>
    <name type="common">Parasitic roundworm</name>
    <dbReference type="NCBI Taxonomy" id="6337"/>
    <lineage>
        <taxon>Eukaryota</taxon>
        <taxon>Metazoa</taxon>
        <taxon>Ecdysozoa</taxon>
        <taxon>Nematoda</taxon>
        <taxon>Enoplea</taxon>
        <taxon>Dorylaimia</taxon>
        <taxon>Trichinellida</taxon>
        <taxon>Trichinellidae</taxon>
        <taxon>Trichinella</taxon>
    </lineage>
</organism>
<evidence type="ECO:0000313" key="7">
    <source>
        <dbReference type="Proteomes" id="UP000054805"/>
    </source>
</evidence>
<dbReference type="EMBL" id="JYDU01000230">
    <property type="protein sequence ID" value="KRX88588.1"/>
    <property type="molecule type" value="Genomic_DNA"/>
</dbReference>
<dbReference type="EMBL" id="JYDR01000024">
    <property type="protein sequence ID" value="KRY74621.1"/>
    <property type="molecule type" value="Genomic_DNA"/>
</dbReference>
<comment type="caution">
    <text evidence="5">The sequence shown here is derived from an EMBL/GenBank/DDBJ whole genome shotgun (WGS) entry which is preliminary data.</text>
</comment>
<evidence type="ECO:0000313" key="4">
    <source>
        <dbReference type="EMBL" id="KRZ23730.1"/>
    </source>
</evidence>
<dbReference type="EMBL" id="JYDS01000137">
    <property type="protein sequence ID" value="KRZ23730.1"/>
    <property type="molecule type" value="Genomic_DNA"/>
</dbReference>
<evidence type="ECO:0000313" key="8">
    <source>
        <dbReference type="Proteomes" id="UP000054826"/>
    </source>
</evidence>
<evidence type="ECO:0000313" key="3">
    <source>
        <dbReference type="EMBL" id="KRY74621.1"/>
    </source>
</evidence>
<evidence type="ECO:0000313" key="6">
    <source>
        <dbReference type="Proteomes" id="UP000054632"/>
    </source>
</evidence>
<sequence length="99" mass="11568">MVRRATSLRNVCFFTSSEENGSGLHPLELYPEKGHVGSKALLDKEELSTLLCEAETFLKTWQLSLSRDNKWDHYPLSIFQLLIIYEKKKLYMIEEQDTD</sequence>
<name>A0A0V1JXX6_TRIPS</name>
<gene>
    <name evidence="3" type="ORF">T4A_1845</name>
    <name evidence="4" type="ORF">T4B_7581</name>
    <name evidence="5" type="ORF">T4C_1315</name>
    <name evidence="2" type="ORF">T4E_4879</name>
    <name evidence="1" type="ORF">T4E_5904</name>
</gene>
<dbReference type="Proteomes" id="UP000054632">
    <property type="component" value="Unassembled WGS sequence"/>
</dbReference>
<keyword evidence="7" id="KW-1185">Reference proteome</keyword>
<evidence type="ECO:0000313" key="1">
    <source>
        <dbReference type="EMBL" id="KRX88588.1"/>
    </source>
</evidence>
<accession>A0A0V1JXX6</accession>